<dbReference type="EMBL" id="KY000064">
    <property type="protein sequence ID" value="ASK47662.1"/>
    <property type="molecule type" value="Genomic_DNA"/>
</dbReference>
<dbReference type="AlphaFoldDB" id="A0A2Z2PZ84"/>
<proteinExistence type="predicted"/>
<reference evidence="3" key="1">
    <citation type="submission" date="2016-10" db="EMBL/GenBank/DDBJ databases">
        <title>Agrobacterium Ti plasmids: Classification based on T-DNA and Vir regions organization.</title>
        <authorList>
            <person name="Nabi N."/>
            <person name="Vial L."/>
            <person name="Ben Hafsa A."/>
            <person name="Chapulliot D."/>
            <person name="Berard A."/>
            <person name="Chauveau A."/>
            <person name="Le Paslier M.-C."/>
            <person name="Harzallah Skhiri F."/>
            <person name="Brunel D."/>
            <person name="Nesme X."/>
            <person name="Chaouachi M."/>
        </authorList>
    </citation>
    <scope>NUCLEOTIDE SEQUENCE</scope>
    <source>
        <strain evidence="2">CFBP7126</strain>
        <strain evidence="3">CFBP7128</strain>
        <plasmid evidence="2">pTi_CFBP7126</plasmid>
        <plasmid evidence="3">pTi_CFBP7128</plasmid>
    </source>
</reference>
<geneLocation type="plasmid" evidence="3">
    <name>pTi_CFBP7128</name>
</geneLocation>
<accession>A0A2Z2PZ84</accession>
<name>A0A2Z2PZ84_AGRTU</name>
<evidence type="ECO:0000313" key="3">
    <source>
        <dbReference type="EMBL" id="ASK47840.1"/>
    </source>
</evidence>
<geneLocation type="plasmid" evidence="2">
    <name>pTi_CFBP7126</name>
</geneLocation>
<sequence length="79" mass="8716">MTISFRLSDARRLRRRREGSGIALRPPEAASGGADLQEPSRTAAANWRCYDVLDAGVAGAKYKVREKRDPRLQGASVCR</sequence>
<protein>
    <submittedName>
        <fullName evidence="3">Uncharacterized protein</fullName>
    </submittedName>
</protein>
<keyword evidence="3" id="KW-0614">Plasmid</keyword>
<evidence type="ECO:0000313" key="2">
    <source>
        <dbReference type="EMBL" id="ASK47662.1"/>
    </source>
</evidence>
<feature type="region of interest" description="Disordered" evidence="1">
    <location>
        <begin position="16"/>
        <end position="37"/>
    </location>
</feature>
<organism evidence="3">
    <name type="scientific">Agrobacterium tumefaciens</name>
    <dbReference type="NCBI Taxonomy" id="358"/>
    <lineage>
        <taxon>Bacteria</taxon>
        <taxon>Pseudomonadati</taxon>
        <taxon>Pseudomonadota</taxon>
        <taxon>Alphaproteobacteria</taxon>
        <taxon>Hyphomicrobiales</taxon>
        <taxon>Rhizobiaceae</taxon>
        <taxon>Rhizobium/Agrobacterium group</taxon>
        <taxon>Agrobacterium</taxon>
        <taxon>Agrobacterium tumefaciens complex</taxon>
    </lineage>
</organism>
<evidence type="ECO:0000256" key="1">
    <source>
        <dbReference type="SAM" id="MobiDB-lite"/>
    </source>
</evidence>
<dbReference type="EMBL" id="KY000065">
    <property type="protein sequence ID" value="ASK47840.1"/>
    <property type="molecule type" value="Genomic_DNA"/>
</dbReference>